<dbReference type="InterPro" id="IPR011333">
    <property type="entry name" value="SKP1/BTB/POZ_sf"/>
</dbReference>
<dbReference type="GO" id="GO:0003006">
    <property type="term" value="P:developmental process involved in reproduction"/>
    <property type="evidence" value="ECO:0007669"/>
    <property type="project" value="UniProtKB-ARBA"/>
</dbReference>
<protein>
    <submittedName>
        <fullName evidence="7">CSON003309 protein</fullName>
    </submittedName>
</protein>
<dbReference type="SMART" id="SM00225">
    <property type="entry name" value="BTB"/>
    <property type="match status" value="1"/>
</dbReference>
<evidence type="ECO:0000259" key="6">
    <source>
        <dbReference type="PROSITE" id="PS50157"/>
    </source>
</evidence>
<dbReference type="Gene3D" id="3.30.710.10">
    <property type="entry name" value="Potassium Channel Kv1.1, Chain A"/>
    <property type="match status" value="1"/>
</dbReference>
<keyword evidence="2" id="KW-0539">Nucleus</keyword>
<dbReference type="Pfam" id="PF00096">
    <property type="entry name" value="zf-C2H2"/>
    <property type="match status" value="1"/>
</dbReference>
<dbReference type="GO" id="GO:0048513">
    <property type="term" value="P:animal organ development"/>
    <property type="evidence" value="ECO:0007669"/>
    <property type="project" value="UniProtKB-ARBA"/>
</dbReference>
<dbReference type="PROSITE" id="PS00028">
    <property type="entry name" value="ZINC_FINGER_C2H2_1"/>
    <property type="match status" value="1"/>
</dbReference>
<feature type="region of interest" description="Disordered" evidence="4">
    <location>
        <begin position="331"/>
        <end position="360"/>
    </location>
</feature>
<comment type="subcellular location">
    <subcellularLocation>
        <location evidence="1">Nucleus</location>
    </subcellularLocation>
</comment>
<dbReference type="GO" id="GO:0006357">
    <property type="term" value="P:regulation of transcription by RNA polymerase II"/>
    <property type="evidence" value="ECO:0007669"/>
    <property type="project" value="TreeGrafter"/>
</dbReference>
<dbReference type="EMBL" id="UFQT01000015">
    <property type="protein sequence ID" value="SSX17740.1"/>
    <property type="molecule type" value="Genomic_DNA"/>
</dbReference>
<evidence type="ECO:0000313" key="7">
    <source>
        <dbReference type="EMBL" id="SSX17740.1"/>
    </source>
</evidence>
<evidence type="ECO:0000256" key="3">
    <source>
        <dbReference type="PROSITE-ProRule" id="PRU00042"/>
    </source>
</evidence>
<gene>
    <name evidence="7" type="primary">CSON003309</name>
</gene>
<accession>A0A336LIS6</accession>
<dbReference type="AlphaFoldDB" id="A0A336LIS6"/>
<dbReference type="SUPFAM" id="SSF54695">
    <property type="entry name" value="POZ domain"/>
    <property type="match status" value="1"/>
</dbReference>
<keyword evidence="3" id="KW-0863">Zinc-finger</keyword>
<dbReference type="InterPro" id="IPR013087">
    <property type="entry name" value="Znf_C2H2_type"/>
</dbReference>
<evidence type="ECO:0000256" key="2">
    <source>
        <dbReference type="ARBA" id="ARBA00023242"/>
    </source>
</evidence>
<dbReference type="SMART" id="SM00355">
    <property type="entry name" value="ZnF_C2H2"/>
    <property type="match status" value="2"/>
</dbReference>
<keyword evidence="3" id="KW-0862">Zinc</keyword>
<dbReference type="PANTHER" id="PTHR23110:SF106">
    <property type="entry name" value="FI01104P"/>
    <property type="match status" value="1"/>
</dbReference>
<dbReference type="GO" id="GO:0005634">
    <property type="term" value="C:nucleus"/>
    <property type="evidence" value="ECO:0007669"/>
    <property type="project" value="UniProtKB-SubCell"/>
</dbReference>
<dbReference type="Gene3D" id="3.30.160.60">
    <property type="entry name" value="Classic Zinc Finger"/>
    <property type="match status" value="1"/>
</dbReference>
<dbReference type="InterPro" id="IPR051095">
    <property type="entry name" value="Dros_DevTransReg"/>
</dbReference>
<dbReference type="VEuPathDB" id="VectorBase:CSON003309"/>
<sequence>MATTQQYSLKWNNYHTHLAFHFESLRTEEEFTDVSLCCEGKKIKAHKIILSACSTYFRDVFKENPHPHPVIIFKNVKYNDLASIIQFMYNGEVSVIQELLPTFLQTAELLQVRGLTDTNLTESAKNLVAEETRPTETLFLAVPQETNKILTALSSTPIKTVQAQHVPHETYSQIRIEQPPKVIEHVKPPTLVKRVKKATTIQTQQQQIVQHQPATVQTYETLGLDNDGELMETEGEVEFLQSTGMKMEIPDFIDVPSSDAGSKTTTVQENPPPTYIQTSDNVTYQIIDGQVVKRTSVNTGGQATVVQTQESTQDQEIMEGQENESGELAMFSSQDDDKNTSGQGATIATSKHPDTSNNPNSKWTKCQFCKLVITTANLWRHVRTQHTNQPKIQCDKCHKTFKNKYSLREHVRMAHENKQQAGQQSQDQQLTTQVKVEPVTTVTVVQQKDA</sequence>
<feature type="compositionally biased region" description="Polar residues" evidence="4">
    <location>
        <begin position="340"/>
        <end position="360"/>
    </location>
</feature>
<dbReference type="PANTHER" id="PTHR23110">
    <property type="entry name" value="BTB DOMAIN TRANSCRIPTION FACTOR"/>
    <property type="match status" value="1"/>
</dbReference>
<feature type="domain" description="BTB" evidence="5">
    <location>
        <begin position="32"/>
        <end position="97"/>
    </location>
</feature>
<dbReference type="GO" id="GO:0008270">
    <property type="term" value="F:zinc ion binding"/>
    <property type="evidence" value="ECO:0007669"/>
    <property type="project" value="UniProtKB-KW"/>
</dbReference>
<dbReference type="SUPFAM" id="SSF57667">
    <property type="entry name" value="beta-beta-alpha zinc fingers"/>
    <property type="match status" value="1"/>
</dbReference>
<dbReference type="InterPro" id="IPR000210">
    <property type="entry name" value="BTB/POZ_dom"/>
</dbReference>
<dbReference type="PROSITE" id="PS50097">
    <property type="entry name" value="BTB"/>
    <property type="match status" value="1"/>
</dbReference>
<evidence type="ECO:0000256" key="1">
    <source>
        <dbReference type="ARBA" id="ARBA00004123"/>
    </source>
</evidence>
<name>A0A336LIS6_CULSO</name>
<organism evidence="7">
    <name type="scientific">Culicoides sonorensis</name>
    <name type="common">Biting midge</name>
    <dbReference type="NCBI Taxonomy" id="179676"/>
    <lineage>
        <taxon>Eukaryota</taxon>
        <taxon>Metazoa</taxon>
        <taxon>Ecdysozoa</taxon>
        <taxon>Arthropoda</taxon>
        <taxon>Hexapoda</taxon>
        <taxon>Insecta</taxon>
        <taxon>Pterygota</taxon>
        <taxon>Neoptera</taxon>
        <taxon>Endopterygota</taxon>
        <taxon>Diptera</taxon>
        <taxon>Nematocera</taxon>
        <taxon>Chironomoidea</taxon>
        <taxon>Ceratopogonidae</taxon>
        <taxon>Ceratopogoninae</taxon>
        <taxon>Culicoides</taxon>
        <taxon>Monoculicoides</taxon>
    </lineage>
</organism>
<dbReference type="Pfam" id="PF00651">
    <property type="entry name" value="BTB"/>
    <property type="match status" value="1"/>
</dbReference>
<dbReference type="PROSITE" id="PS50157">
    <property type="entry name" value="ZINC_FINGER_C2H2_2"/>
    <property type="match status" value="1"/>
</dbReference>
<dbReference type="InterPro" id="IPR036236">
    <property type="entry name" value="Znf_C2H2_sf"/>
</dbReference>
<evidence type="ECO:0000259" key="5">
    <source>
        <dbReference type="PROSITE" id="PS50097"/>
    </source>
</evidence>
<evidence type="ECO:0000256" key="4">
    <source>
        <dbReference type="SAM" id="MobiDB-lite"/>
    </source>
</evidence>
<feature type="domain" description="C2H2-type" evidence="6">
    <location>
        <begin position="392"/>
        <end position="420"/>
    </location>
</feature>
<keyword evidence="3" id="KW-0479">Metal-binding</keyword>
<proteinExistence type="predicted"/>
<dbReference type="GO" id="GO:0048666">
    <property type="term" value="P:neuron development"/>
    <property type="evidence" value="ECO:0007669"/>
    <property type="project" value="UniProtKB-ARBA"/>
</dbReference>
<dbReference type="CDD" id="cd18315">
    <property type="entry name" value="BTB_POZ_BAB-like"/>
    <property type="match status" value="1"/>
</dbReference>
<reference evidence="7" key="1">
    <citation type="submission" date="2018-07" db="EMBL/GenBank/DDBJ databases">
        <authorList>
            <person name="Quirk P.G."/>
            <person name="Krulwich T.A."/>
        </authorList>
    </citation>
    <scope>NUCLEOTIDE SEQUENCE</scope>
</reference>
<dbReference type="OMA" id="FFNMENG"/>